<proteinExistence type="predicted"/>
<evidence type="ECO:0000256" key="1">
    <source>
        <dbReference type="SAM" id="Phobius"/>
    </source>
</evidence>
<dbReference type="AlphaFoldDB" id="A0A1I7TUP7"/>
<name>A0A1I7TUP7_9PELO</name>
<dbReference type="InterPro" id="IPR019422">
    <property type="entry name" value="7TM_GPCR_serpentine_rcpt_Srh"/>
</dbReference>
<dbReference type="WBParaSite" id="Csp11.Scaffold629.g11969.t1">
    <property type="protein sequence ID" value="Csp11.Scaffold629.g11969.t1"/>
    <property type="gene ID" value="Csp11.Scaffold629.g11969"/>
</dbReference>
<sequence>MKSVKWTMLNLHVCSSIVDFSLSVIVQPYYLGSTWAWLPLGIGVPLGIPYTVLISVTGTAFLITGVAVIALFENQFYLLFAENTWWRYGRILFLGVNYLVSILYIADVLMAIPDQAIARAYIFRVHPEFRLFDSPENPIQVAVAHDDSSMGTRQMLMTMMILCEGLGFPIILSFKMNNIGRTSNLTQNTVKLKKRQTFFN</sequence>
<dbReference type="STRING" id="1561998.A0A1I7TUP7"/>
<evidence type="ECO:0000313" key="2">
    <source>
        <dbReference type="Proteomes" id="UP000095282"/>
    </source>
</evidence>
<dbReference type="eggNOG" id="ENOG502TGXS">
    <property type="taxonomic scope" value="Eukaryota"/>
</dbReference>
<dbReference type="Pfam" id="PF10318">
    <property type="entry name" value="7TM_GPCR_Srh"/>
    <property type="match status" value="1"/>
</dbReference>
<keyword evidence="1" id="KW-1133">Transmembrane helix</keyword>
<feature type="transmembrane region" description="Helical" evidence="1">
    <location>
        <begin position="92"/>
        <end position="112"/>
    </location>
</feature>
<feature type="transmembrane region" description="Helical" evidence="1">
    <location>
        <begin position="9"/>
        <end position="30"/>
    </location>
</feature>
<keyword evidence="1" id="KW-0812">Transmembrane</keyword>
<keyword evidence="1" id="KW-0472">Membrane</keyword>
<organism evidence="2 3">
    <name type="scientific">Caenorhabditis tropicalis</name>
    <dbReference type="NCBI Taxonomy" id="1561998"/>
    <lineage>
        <taxon>Eukaryota</taxon>
        <taxon>Metazoa</taxon>
        <taxon>Ecdysozoa</taxon>
        <taxon>Nematoda</taxon>
        <taxon>Chromadorea</taxon>
        <taxon>Rhabditida</taxon>
        <taxon>Rhabditina</taxon>
        <taxon>Rhabditomorpha</taxon>
        <taxon>Rhabditoidea</taxon>
        <taxon>Rhabditidae</taxon>
        <taxon>Peloderinae</taxon>
        <taxon>Caenorhabditis</taxon>
    </lineage>
</organism>
<feature type="transmembrane region" description="Helical" evidence="1">
    <location>
        <begin position="50"/>
        <end position="72"/>
    </location>
</feature>
<feature type="transmembrane region" description="Helical" evidence="1">
    <location>
        <begin position="155"/>
        <end position="174"/>
    </location>
</feature>
<accession>A0A1I7TUP7</accession>
<evidence type="ECO:0000313" key="3">
    <source>
        <dbReference type="WBParaSite" id="Csp11.Scaffold629.g11969.t1"/>
    </source>
</evidence>
<protein>
    <submittedName>
        <fullName evidence="3">Serpentine receptor class gamma</fullName>
    </submittedName>
</protein>
<dbReference type="Proteomes" id="UP000095282">
    <property type="component" value="Unplaced"/>
</dbReference>
<reference evidence="3" key="1">
    <citation type="submission" date="2016-11" db="UniProtKB">
        <authorList>
            <consortium name="WormBaseParasite"/>
        </authorList>
    </citation>
    <scope>IDENTIFICATION</scope>
</reference>
<keyword evidence="2" id="KW-1185">Reference proteome</keyword>